<dbReference type="RefSeq" id="WP_203324950.1">
    <property type="nucleotide sequence ID" value="NZ_CP069213.1"/>
</dbReference>
<evidence type="ECO:0000313" key="2">
    <source>
        <dbReference type="EMBL" id="QRH01264.1"/>
    </source>
</evidence>
<keyword evidence="1" id="KW-1133">Transmembrane helix</keyword>
<gene>
    <name evidence="2" type="ORF">JQC75_15625</name>
</gene>
<keyword evidence="1" id="KW-0472">Membrane</keyword>
<dbReference type="Pfam" id="PF11872">
    <property type="entry name" value="DUF3392"/>
    <property type="match status" value="1"/>
</dbReference>
<dbReference type="Proteomes" id="UP000596252">
    <property type="component" value="Chromosome"/>
</dbReference>
<name>A0ABX7G1V8_9GAMM</name>
<reference evidence="2 3" key="1">
    <citation type="journal article" date="2012" name="Antonie Van Leeuwenhoek">
        <title>Shewanella litorisediminis sp. nov., a gammaproteobacterium isolated from a tidal flat sediment.</title>
        <authorList>
            <person name="Lee M.H."/>
            <person name="Yoon J.H."/>
        </authorList>
    </citation>
    <scope>NUCLEOTIDE SEQUENCE [LARGE SCALE GENOMIC DNA]</scope>
    <source>
        <strain evidence="2 3">SMK1-12</strain>
    </source>
</reference>
<accession>A0ABX7G1V8</accession>
<proteinExistence type="predicted"/>
<keyword evidence="1" id="KW-0812">Transmembrane</keyword>
<sequence length="110" mass="12180">METIQVLCNKLAASLHPWMSEIATALVACVLIVLAPDINRAMQRLVGARHFVVRTSLFILINAFGFGILIVWLAPQLATGLRGLTGTWLVPVLVLSFIFIGVWAQRQRQL</sequence>
<organism evidence="2 3">
    <name type="scientific">Shewanella litorisediminis</name>
    <dbReference type="NCBI Taxonomy" id="1173586"/>
    <lineage>
        <taxon>Bacteria</taxon>
        <taxon>Pseudomonadati</taxon>
        <taxon>Pseudomonadota</taxon>
        <taxon>Gammaproteobacteria</taxon>
        <taxon>Alteromonadales</taxon>
        <taxon>Shewanellaceae</taxon>
        <taxon>Shewanella</taxon>
    </lineage>
</organism>
<evidence type="ECO:0000256" key="1">
    <source>
        <dbReference type="SAM" id="Phobius"/>
    </source>
</evidence>
<dbReference type="InterPro" id="IPR021813">
    <property type="entry name" value="DUF3392"/>
</dbReference>
<feature type="transmembrane region" description="Helical" evidence="1">
    <location>
        <begin position="22"/>
        <end position="39"/>
    </location>
</feature>
<dbReference type="EMBL" id="CP069213">
    <property type="protein sequence ID" value="QRH01264.1"/>
    <property type="molecule type" value="Genomic_DNA"/>
</dbReference>
<feature type="transmembrane region" description="Helical" evidence="1">
    <location>
        <begin position="86"/>
        <end position="104"/>
    </location>
</feature>
<feature type="transmembrane region" description="Helical" evidence="1">
    <location>
        <begin position="51"/>
        <end position="74"/>
    </location>
</feature>
<keyword evidence="3" id="KW-1185">Reference proteome</keyword>
<evidence type="ECO:0000313" key="3">
    <source>
        <dbReference type="Proteomes" id="UP000596252"/>
    </source>
</evidence>
<protein>
    <submittedName>
        <fullName evidence="2">DUF3392 domain-containing protein</fullName>
    </submittedName>
</protein>